<evidence type="ECO:0000256" key="13">
    <source>
        <dbReference type="ARBA" id="ARBA00048692"/>
    </source>
</evidence>
<comment type="pathway">
    <text evidence="1 14">Cofactor biosynthesis; adenosylcobalamin biosynthesis; adenosylcobalamin from cob(II)yrinate a,c-diamide: step 2/7.</text>
</comment>
<evidence type="ECO:0000256" key="14">
    <source>
        <dbReference type="RuleBase" id="RU366026"/>
    </source>
</evidence>
<comment type="catalytic activity">
    <reaction evidence="12 14">
        <text>2 cob(II)yrinate a,c diamide + reduced [electron-transfer flavoprotein] + 2 ATP = 2 adenosylcob(III)yrinate a,c-diamide + 2 triphosphate + oxidized [electron-transfer flavoprotein] + 3 H(+)</text>
        <dbReference type="Rhea" id="RHEA:11528"/>
        <dbReference type="Rhea" id="RHEA-COMP:10685"/>
        <dbReference type="Rhea" id="RHEA-COMP:10686"/>
        <dbReference type="ChEBI" id="CHEBI:15378"/>
        <dbReference type="ChEBI" id="CHEBI:18036"/>
        <dbReference type="ChEBI" id="CHEBI:30616"/>
        <dbReference type="ChEBI" id="CHEBI:57692"/>
        <dbReference type="ChEBI" id="CHEBI:58307"/>
        <dbReference type="ChEBI" id="CHEBI:58503"/>
        <dbReference type="ChEBI" id="CHEBI:58537"/>
        <dbReference type="EC" id="2.5.1.17"/>
    </reaction>
</comment>
<evidence type="ECO:0000256" key="7">
    <source>
        <dbReference type="ARBA" id="ARBA00022741"/>
    </source>
</evidence>
<evidence type="ECO:0000256" key="12">
    <source>
        <dbReference type="ARBA" id="ARBA00048555"/>
    </source>
</evidence>
<evidence type="ECO:0000256" key="1">
    <source>
        <dbReference type="ARBA" id="ARBA00005121"/>
    </source>
</evidence>
<dbReference type="AlphaFoldDB" id="A0A4R3K7H2"/>
<evidence type="ECO:0000256" key="10">
    <source>
        <dbReference type="ARBA" id="ARBA00033334"/>
    </source>
</evidence>
<dbReference type="GO" id="GO:0009236">
    <property type="term" value="P:cobalamin biosynthetic process"/>
    <property type="evidence" value="ECO:0007669"/>
    <property type="project" value="UniProtKB-UniRule"/>
</dbReference>
<dbReference type="GO" id="GO:0008817">
    <property type="term" value="F:corrinoid adenosyltransferase activity"/>
    <property type="evidence" value="ECO:0007669"/>
    <property type="project" value="UniProtKB-UniRule"/>
</dbReference>
<dbReference type="Proteomes" id="UP000295726">
    <property type="component" value="Unassembled WGS sequence"/>
</dbReference>
<evidence type="ECO:0000313" key="16">
    <source>
        <dbReference type="EMBL" id="TCS78799.1"/>
    </source>
</evidence>
<dbReference type="PANTHER" id="PTHR12213:SF0">
    <property type="entry name" value="CORRINOID ADENOSYLTRANSFERASE MMAB"/>
    <property type="match status" value="1"/>
</dbReference>
<organism evidence="16 17">
    <name type="scientific">Muricomes intestini</name>
    <dbReference type="NCBI Taxonomy" id="1796634"/>
    <lineage>
        <taxon>Bacteria</taxon>
        <taxon>Bacillati</taxon>
        <taxon>Bacillota</taxon>
        <taxon>Clostridia</taxon>
        <taxon>Lachnospirales</taxon>
        <taxon>Lachnospiraceae</taxon>
        <taxon>Muricomes</taxon>
    </lineage>
</organism>
<dbReference type="PANTHER" id="PTHR12213">
    <property type="entry name" value="CORRINOID ADENOSYLTRANSFERASE"/>
    <property type="match status" value="1"/>
</dbReference>
<dbReference type="InterPro" id="IPR016030">
    <property type="entry name" value="CblAdoTrfase-like"/>
</dbReference>
<dbReference type="UniPathway" id="UPA00148">
    <property type="reaction ID" value="UER00233"/>
</dbReference>
<evidence type="ECO:0000256" key="4">
    <source>
        <dbReference type="ARBA" id="ARBA00020963"/>
    </source>
</evidence>
<evidence type="ECO:0000256" key="6">
    <source>
        <dbReference type="ARBA" id="ARBA00022679"/>
    </source>
</evidence>
<dbReference type="EMBL" id="SLZZ01000010">
    <property type="protein sequence ID" value="TCS78799.1"/>
    <property type="molecule type" value="Genomic_DNA"/>
</dbReference>
<evidence type="ECO:0000256" key="8">
    <source>
        <dbReference type="ARBA" id="ARBA00022840"/>
    </source>
</evidence>
<dbReference type="RefSeq" id="WP_132380883.1">
    <property type="nucleotide sequence ID" value="NZ_DAIPCY010000014.1"/>
</dbReference>
<evidence type="ECO:0000259" key="15">
    <source>
        <dbReference type="Pfam" id="PF01923"/>
    </source>
</evidence>
<protein>
    <recommendedName>
        <fullName evidence="4 14">Corrinoid adenosyltransferase</fullName>
        <ecNumber evidence="3 14">2.5.1.17</ecNumber>
    </recommendedName>
    <alternativeName>
        <fullName evidence="9 14">Cob(II)alamin adenosyltransferase</fullName>
    </alternativeName>
    <alternativeName>
        <fullName evidence="11 14">Cob(II)yrinic acid a,c-diamide adenosyltransferase</fullName>
    </alternativeName>
    <alternativeName>
        <fullName evidence="10 14">Cobinamide/cobalamin adenosyltransferase</fullName>
    </alternativeName>
</protein>
<keyword evidence="8 14" id="KW-0067">ATP-binding</keyword>
<evidence type="ECO:0000256" key="5">
    <source>
        <dbReference type="ARBA" id="ARBA00022573"/>
    </source>
</evidence>
<dbReference type="InterPro" id="IPR029499">
    <property type="entry name" value="PduO-typ"/>
</dbReference>
<feature type="domain" description="Cobalamin adenosyltransferase-like" evidence="15">
    <location>
        <begin position="3"/>
        <end position="162"/>
    </location>
</feature>
<evidence type="ECO:0000256" key="11">
    <source>
        <dbReference type="ARBA" id="ARBA00033354"/>
    </source>
</evidence>
<evidence type="ECO:0000256" key="2">
    <source>
        <dbReference type="ARBA" id="ARBA00007487"/>
    </source>
</evidence>
<dbReference type="GO" id="GO:0005524">
    <property type="term" value="F:ATP binding"/>
    <property type="evidence" value="ECO:0007669"/>
    <property type="project" value="UniProtKB-UniRule"/>
</dbReference>
<keyword evidence="17" id="KW-1185">Reference proteome</keyword>
<sequence>MKIYTKGGDKGKTSLMNGIRVSKCDARIELLGAIDELNSHLGLAKVIAEPKLQGRLSKIQRELMLIMGGIADPRNPEYRVSDEQIQVLEVEIDRMENSFPRPKLFVLYGGCEQSARLDVARAVARRAERRFHKVAQNYGADHTALKYINRLSDFLYETARYADYKASSEPNDEIMQQVIKNVMQTFNKRI</sequence>
<evidence type="ECO:0000256" key="9">
    <source>
        <dbReference type="ARBA" id="ARBA00031529"/>
    </source>
</evidence>
<accession>A0A4R3K7H2</accession>
<comment type="catalytic activity">
    <reaction evidence="13 14">
        <text>2 cob(II)alamin + reduced [electron-transfer flavoprotein] + 2 ATP = 2 adenosylcob(III)alamin + 2 triphosphate + oxidized [electron-transfer flavoprotein] + 3 H(+)</text>
        <dbReference type="Rhea" id="RHEA:28671"/>
        <dbReference type="Rhea" id="RHEA-COMP:10685"/>
        <dbReference type="Rhea" id="RHEA-COMP:10686"/>
        <dbReference type="ChEBI" id="CHEBI:15378"/>
        <dbReference type="ChEBI" id="CHEBI:16304"/>
        <dbReference type="ChEBI" id="CHEBI:18036"/>
        <dbReference type="ChEBI" id="CHEBI:18408"/>
        <dbReference type="ChEBI" id="CHEBI:30616"/>
        <dbReference type="ChEBI" id="CHEBI:57692"/>
        <dbReference type="ChEBI" id="CHEBI:58307"/>
        <dbReference type="EC" id="2.5.1.17"/>
    </reaction>
</comment>
<dbReference type="OrthoDB" id="9778896at2"/>
<keyword evidence="6 14" id="KW-0808">Transferase</keyword>
<dbReference type="InterPro" id="IPR036451">
    <property type="entry name" value="CblAdoTrfase-like_sf"/>
</dbReference>
<dbReference type="NCBIfam" id="TIGR00636">
    <property type="entry name" value="PduO_Nterm"/>
    <property type="match status" value="1"/>
</dbReference>
<proteinExistence type="inferred from homology"/>
<comment type="caution">
    <text evidence="16">The sequence shown here is derived from an EMBL/GenBank/DDBJ whole genome shotgun (WGS) entry which is preliminary data.</text>
</comment>
<dbReference type="EC" id="2.5.1.17" evidence="3 14"/>
<comment type="similarity">
    <text evidence="2 14">Belongs to the Cob(I)alamin adenosyltransferase family.</text>
</comment>
<evidence type="ECO:0000313" key="17">
    <source>
        <dbReference type="Proteomes" id="UP000295726"/>
    </source>
</evidence>
<evidence type="ECO:0000256" key="3">
    <source>
        <dbReference type="ARBA" id="ARBA00012454"/>
    </source>
</evidence>
<dbReference type="Gene3D" id="1.20.1200.10">
    <property type="entry name" value="Cobalamin adenosyltransferase-like"/>
    <property type="match status" value="1"/>
</dbReference>
<dbReference type="Pfam" id="PF01923">
    <property type="entry name" value="Cob_adeno_trans"/>
    <property type="match status" value="1"/>
</dbReference>
<name>A0A4R3K7H2_9FIRM</name>
<keyword evidence="5 14" id="KW-0169">Cobalamin biosynthesis</keyword>
<dbReference type="SUPFAM" id="SSF89028">
    <property type="entry name" value="Cobalamin adenosyltransferase-like"/>
    <property type="match status" value="1"/>
</dbReference>
<reference evidence="16 17" key="1">
    <citation type="submission" date="2019-03" db="EMBL/GenBank/DDBJ databases">
        <title>Genomic Encyclopedia of Type Strains, Phase IV (KMG-IV): sequencing the most valuable type-strain genomes for metagenomic binning, comparative biology and taxonomic classification.</title>
        <authorList>
            <person name="Goeker M."/>
        </authorList>
    </citation>
    <scope>NUCLEOTIDE SEQUENCE [LARGE SCALE GENOMIC DNA]</scope>
    <source>
        <strain evidence="16 17">DSM 29489</strain>
    </source>
</reference>
<gene>
    <name evidence="16" type="ORF">EDD59_1107</name>
</gene>
<keyword evidence="7 14" id="KW-0547">Nucleotide-binding</keyword>